<dbReference type="GO" id="GO:0005930">
    <property type="term" value="C:axoneme"/>
    <property type="evidence" value="ECO:0007669"/>
    <property type="project" value="TreeGrafter"/>
</dbReference>
<evidence type="ECO:0000313" key="2">
    <source>
        <dbReference type="EMBL" id="OQV20537.1"/>
    </source>
</evidence>
<dbReference type="AlphaFoldDB" id="A0A1W0WZA1"/>
<name>A0A1W0WZA1_HYPEX</name>
<evidence type="ECO:0000313" key="3">
    <source>
        <dbReference type="Proteomes" id="UP000192578"/>
    </source>
</evidence>
<reference evidence="3" key="1">
    <citation type="submission" date="2017-01" db="EMBL/GenBank/DDBJ databases">
        <title>Comparative genomics of anhydrobiosis in the tardigrade Hypsibius dujardini.</title>
        <authorList>
            <person name="Yoshida Y."/>
            <person name="Koutsovoulos G."/>
            <person name="Laetsch D."/>
            <person name="Stevens L."/>
            <person name="Kumar S."/>
            <person name="Horikawa D."/>
            <person name="Ishino K."/>
            <person name="Komine S."/>
            <person name="Tomita M."/>
            <person name="Blaxter M."/>
            <person name="Arakawa K."/>
        </authorList>
    </citation>
    <scope>NUCLEOTIDE SEQUENCE [LARGE SCALE GENOMIC DNA]</scope>
    <source>
        <strain evidence="3">Z151</strain>
    </source>
</reference>
<gene>
    <name evidence="2" type="ORF">BV898_05581</name>
</gene>
<dbReference type="OrthoDB" id="414590at2759"/>
<dbReference type="PANTHER" id="PTHR16074:SF4">
    <property type="entry name" value="BARDET-BIEDL SYNDROME 7 PROTEIN"/>
    <property type="match status" value="1"/>
</dbReference>
<protein>
    <submittedName>
        <fullName evidence="2">Bardet-Biedl syndrome 7 protein-like protein</fullName>
    </submittedName>
</protein>
<feature type="domain" description="BBS7 platform" evidence="1">
    <location>
        <begin position="145"/>
        <end position="245"/>
    </location>
</feature>
<sequence>MSDGILTPQSDKVTYTVRKSSKPEIDFHVRFELLQRPKTHSYALKFSSDIVLEGAWIACSAPIQFLSGRSASYEMTRTESDAELKLGNKFSATLRLKPNCKSAEFSFRAVDGYVGALEIFVSAVNNTGRVTQRESVVIAPLSSYCRIDKIDETRSYNVVKITGQFSPLKVQAWMELCFQDVDRMGYKVVGHEADFAFESMLLGCHLHCHIDEHELVFRCENPSSIAILMQFLTRQATSEKIKLDIRPSVSKEACLTTLNRVDQILAPIRGQNNIRNLTEAVAEVAAAEGGDSMFHPLFRSDGWRKLQGKDSAVAMDTDESATSVAYMNDKSKNCRIRP</sequence>
<dbReference type="GO" id="GO:0060271">
    <property type="term" value="P:cilium assembly"/>
    <property type="evidence" value="ECO:0007669"/>
    <property type="project" value="TreeGrafter"/>
</dbReference>
<dbReference type="PANTHER" id="PTHR16074">
    <property type="entry name" value="BARDET-BIEDL SYNDROME 7 PROTEIN"/>
    <property type="match status" value="1"/>
</dbReference>
<keyword evidence="3" id="KW-1185">Reference proteome</keyword>
<accession>A0A1W0WZA1</accession>
<dbReference type="InterPro" id="IPR056333">
    <property type="entry name" value="BBS7_pf_dom"/>
</dbReference>
<dbReference type="Pfam" id="PF23361">
    <property type="entry name" value="BBS7_pf"/>
    <property type="match status" value="1"/>
</dbReference>
<organism evidence="2 3">
    <name type="scientific">Hypsibius exemplaris</name>
    <name type="common">Freshwater tardigrade</name>
    <dbReference type="NCBI Taxonomy" id="2072580"/>
    <lineage>
        <taxon>Eukaryota</taxon>
        <taxon>Metazoa</taxon>
        <taxon>Ecdysozoa</taxon>
        <taxon>Tardigrada</taxon>
        <taxon>Eutardigrada</taxon>
        <taxon>Parachela</taxon>
        <taxon>Hypsibioidea</taxon>
        <taxon>Hypsibiidae</taxon>
        <taxon>Hypsibius</taxon>
    </lineage>
</organism>
<proteinExistence type="predicted"/>
<evidence type="ECO:0000259" key="1">
    <source>
        <dbReference type="Pfam" id="PF23361"/>
    </source>
</evidence>
<dbReference type="EMBL" id="MTYJ01000030">
    <property type="protein sequence ID" value="OQV20537.1"/>
    <property type="molecule type" value="Genomic_DNA"/>
</dbReference>
<dbReference type="GO" id="GO:0034464">
    <property type="term" value="C:BBSome"/>
    <property type="evidence" value="ECO:0007669"/>
    <property type="project" value="TreeGrafter"/>
</dbReference>
<comment type="caution">
    <text evidence="2">The sequence shown here is derived from an EMBL/GenBank/DDBJ whole genome shotgun (WGS) entry which is preliminary data.</text>
</comment>
<dbReference type="GO" id="GO:0016020">
    <property type="term" value="C:membrane"/>
    <property type="evidence" value="ECO:0007669"/>
    <property type="project" value="TreeGrafter"/>
</dbReference>
<dbReference type="GO" id="GO:0036064">
    <property type="term" value="C:ciliary basal body"/>
    <property type="evidence" value="ECO:0007669"/>
    <property type="project" value="TreeGrafter"/>
</dbReference>
<dbReference type="Proteomes" id="UP000192578">
    <property type="component" value="Unassembled WGS sequence"/>
</dbReference>
<dbReference type="GO" id="GO:0008104">
    <property type="term" value="P:intracellular protein localization"/>
    <property type="evidence" value="ECO:0007669"/>
    <property type="project" value="TreeGrafter"/>
</dbReference>